<proteinExistence type="predicted"/>
<dbReference type="Proteomes" id="UP000195569">
    <property type="component" value="Unassembled WGS sequence"/>
</dbReference>
<protein>
    <submittedName>
        <fullName evidence="1">Uncharacterized protein</fullName>
    </submittedName>
</protein>
<evidence type="ECO:0000313" key="2">
    <source>
        <dbReference type="Proteomes" id="UP000195569"/>
    </source>
</evidence>
<accession>A0A1N7SSL9</accession>
<dbReference type="EMBL" id="CYGY02000083">
    <property type="protein sequence ID" value="SIT50461.1"/>
    <property type="molecule type" value="Genomic_DNA"/>
</dbReference>
<dbReference type="AlphaFoldDB" id="A0A1N7SSL9"/>
<dbReference type="RefSeq" id="WP_087739159.1">
    <property type="nucleotide sequence ID" value="NZ_CYGY02000083.1"/>
</dbReference>
<sequence length="105" mass="11446">MTNIELMRRAAKAAGIELDVWQQHREDGSKVEALRYRGAPHSTFDPLASDADAFQVQIGAEILVQAGEYSIRAEAPPNILFNLHYTGDRAAATRKAIVEVAAVLA</sequence>
<keyword evidence="2" id="KW-1185">Reference proteome</keyword>
<evidence type="ECO:0000313" key="1">
    <source>
        <dbReference type="EMBL" id="SIT50461.1"/>
    </source>
</evidence>
<organism evidence="1 2">
    <name type="scientific">Paraburkholderia piptadeniae</name>
    <dbReference type="NCBI Taxonomy" id="1701573"/>
    <lineage>
        <taxon>Bacteria</taxon>
        <taxon>Pseudomonadati</taxon>
        <taxon>Pseudomonadota</taxon>
        <taxon>Betaproteobacteria</taxon>
        <taxon>Burkholderiales</taxon>
        <taxon>Burkholderiaceae</taxon>
        <taxon>Paraburkholderia</taxon>
    </lineage>
</organism>
<name>A0A1N7SSL9_9BURK</name>
<reference evidence="1" key="1">
    <citation type="submission" date="2016-12" db="EMBL/GenBank/DDBJ databases">
        <authorList>
            <person name="Moulin L."/>
        </authorList>
    </citation>
    <scope>NUCLEOTIDE SEQUENCE [LARGE SCALE GENOMIC DNA]</scope>
    <source>
        <strain evidence="1">STM 7183</strain>
    </source>
</reference>
<gene>
    <name evidence="1" type="ORF">BN2476_830032</name>
</gene>
<comment type="caution">
    <text evidence="1">The sequence shown here is derived from an EMBL/GenBank/DDBJ whole genome shotgun (WGS) entry which is preliminary data.</text>
</comment>